<dbReference type="Proteomes" id="UP001151760">
    <property type="component" value="Unassembled WGS sequence"/>
</dbReference>
<reference evidence="2" key="1">
    <citation type="journal article" date="2022" name="Int. J. Mol. Sci.">
        <title>Draft Genome of Tanacetum Coccineum: Genomic Comparison of Closely Related Tanacetum-Family Plants.</title>
        <authorList>
            <person name="Yamashiro T."/>
            <person name="Shiraishi A."/>
            <person name="Nakayama K."/>
            <person name="Satake H."/>
        </authorList>
    </citation>
    <scope>NUCLEOTIDE SEQUENCE</scope>
</reference>
<name>A0ABQ5F4S6_9ASTR</name>
<protein>
    <submittedName>
        <fullName evidence="2">Uncharacterized protein</fullName>
    </submittedName>
</protein>
<comment type="caution">
    <text evidence="2">The sequence shown here is derived from an EMBL/GenBank/DDBJ whole genome shotgun (WGS) entry which is preliminary data.</text>
</comment>
<feature type="region of interest" description="Disordered" evidence="1">
    <location>
        <begin position="217"/>
        <end position="246"/>
    </location>
</feature>
<evidence type="ECO:0000313" key="2">
    <source>
        <dbReference type="EMBL" id="GJT57717.1"/>
    </source>
</evidence>
<dbReference type="EMBL" id="BQNB010016955">
    <property type="protein sequence ID" value="GJT57717.1"/>
    <property type="molecule type" value="Genomic_DNA"/>
</dbReference>
<evidence type="ECO:0000313" key="3">
    <source>
        <dbReference type="Proteomes" id="UP001151760"/>
    </source>
</evidence>
<evidence type="ECO:0000256" key="1">
    <source>
        <dbReference type="SAM" id="MobiDB-lite"/>
    </source>
</evidence>
<keyword evidence="3" id="KW-1185">Reference proteome</keyword>
<organism evidence="2 3">
    <name type="scientific">Tanacetum coccineum</name>
    <dbReference type="NCBI Taxonomy" id="301880"/>
    <lineage>
        <taxon>Eukaryota</taxon>
        <taxon>Viridiplantae</taxon>
        <taxon>Streptophyta</taxon>
        <taxon>Embryophyta</taxon>
        <taxon>Tracheophyta</taxon>
        <taxon>Spermatophyta</taxon>
        <taxon>Magnoliopsida</taxon>
        <taxon>eudicotyledons</taxon>
        <taxon>Gunneridae</taxon>
        <taxon>Pentapetalae</taxon>
        <taxon>asterids</taxon>
        <taxon>campanulids</taxon>
        <taxon>Asterales</taxon>
        <taxon>Asteraceae</taxon>
        <taxon>Asteroideae</taxon>
        <taxon>Anthemideae</taxon>
        <taxon>Anthemidinae</taxon>
        <taxon>Tanacetum</taxon>
    </lineage>
</organism>
<feature type="compositionally biased region" description="Polar residues" evidence="1">
    <location>
        <begin position="280"/>
        <end position="295"/>
    </location>
</feature>
<accession>A0ABQ5F4S6</accession>
<feature type="region of interest" description="Disordered" evidence="1">
    <location>
        <begin position="276"/>
        <end position="295"/>
    </location>
</feature>
<proteinExistence type="predicted"/>
<sequence length="321" mass="36748">MHNLKIDNLTQDILIGPAFNLLKGTCKSFVELVVPADYFFNNDLEYLKGGISSRKYTTSTTKTKATRYDNIEGIKDMVLELWSPVKVEDLQLGVESYQKKLNITKPETFRSGIFKLTPYTSYKNLQGIIYQDTFKRNRLMRFDELYKFCDERLKADNTLKKDVQFVTVNTKEYHSDVLAIITRIMFTANHDVCVLNYVNDMNSYVDNQSANVLKCENQKKHKANVKKSKELGSKGSPASSRPSKPRTCLRWVPTRRIFAMCGKLIAIRKHRNKAKKSMCDNASTSNPSEASNKGFSNSASLLDRLARLRKQHTSLYPIVVL</sequence>
<reference evidence="2" key="2">
    <citation type="submission" date="2022-01" db="EMBL/GenBank/DDBJ databases">
        <authorList>
            <person name="Yamashiro T."/>
            <person name="Shiraishi A."/>
            <person name="Satake H."/>
            <person name="Nakayama K."/>
        </authorList>
    </citation>
    <scope>NUCLEOTIDE SEQUENCE</scope>
</reference>
<gene>
    <name evidence="2" type="ORF">Tco_0992771</name>
</gene>